<comment type="catalytic activity">
    <reaction evidence="18">
        <text>prostaglandin E2 + NAD(+) = 15-oxoprostaglandin E2 + NADH + H(+)</text>
        <dbReference type="Rhea" id="RHEA:11876"/>
        <dbReference type="ChEBI" id="CHEBI:15378"/>
        <dbReference type="ChEBI" id="CHEBI:57400"/>
        <dbReference type="ChEBI" id="CHEBI:57540"/>
        <dbReference type="ChEBI" id="CHEBI:57945"/>
        <dbReference type="ChEBI" id="CHEBI:606564"/>
        <dbReference type="EC" id="1.1.1.141"/>
    </reaction>
    <physiologicalReaction direction="left-to-right" evidence="18">
        <dbReference type="Rhea" id="RHEA:11877"/>
    </physiologicalReaction>
</comment>
<dbReference type="SUPFAM" id="SSF51735">
    <property type="entry name" value="NAD(P)-binding Rossmann-fold domains"/>
    <property type="match status" value="1"/>
</dbReference>
<evidence type="ECO:0000256" key="6">
    <source>
        <dbReference type="ARBA" id="ARBA00041812"/>
    </source>
</evidence>
<evidence type="ECO:0000256" key="15">
    <source>
        <dbReference type="ARBA" id="ARBA00048393"/>
    </source>
</evidence>
<dbReference type="PRINTS" id="PR00080">
    <property type="entry name" value="SDRFAMILY"/>
</dbReference>
<organism evidence="23 24">
    <name type="scientific">Rhodnius prolixus</name>
    <name type="common">Triatomid bug</name>
    <dbReference type="NCBI Taxonomy" id="13249"/>
    <lineage>
        <taxon>Eukaryota</taxon>
        <taxon>Metazoa</taxon>
        <taxon>Ecdysozoa</taxon>
        <taxon>Arthropoda</taxon>
        <taxon>Hexapoda</taxon>
        <taxon>Insecta</taxon>
        <taxon>Pterygota</taxon>
        <taxon>Neoptera</taxon>
        <taxon>Paraneoptera</taxon>
        <taxon>Hemiptera</taxon>
        <taxon>Heteroptera</taxon>
        <taxon>Panheteroptera</taxon>
        <taxon>Cimicomorpha</taxon>
        <taxon>Reduviidae</taxon>
        <taxon>Triatominae</taxon>
        <taxon>Rhodnius</taxon>
    </lineage>
</organism>
<evidence type="ECO:0000256" key="17">
    <source>
        <dbReference type="ARBA" id="ARBA00048611"/>
    </source>
</evidence>
<comment type="catalytic activity">
    <reaction evidence="11">
        <text>14-hydroxy-(4Z,7Z,10Z,12E,16Z,19Z)-docosahexaenoate + NAD(+) = 14-oxo-(4Z,7Z,10Z,12E,16Z,19Z)-docosahexaenoate + NADH + H(+)</text>
        <dbReference type="Rhea" id="RHEA:48952"/>
        <dbReference type="ChEBI" id="CHEBI:15378"/>
        <dbReference type="ChEBI" id="CHEBI:57540"/>
        <dbReference type="ChEBI" id="CHEBI:57945"/>
        <dbReference type="ChEBI" id="CHEBI:90866"/>
        <dbReference type="ChEBI" id="CHEBI:90867"/>
    </reaction>
    <physiologicalReaction direction="left-to-right" evidence="11">
        <dbReference type="Rhea" id="RHEA:48953"/>
    </physiologicalReaction>
</comment>
<keyword evidence="2" id="KW-0560">Oxidoreductase</keyword>
<dbReference type="InParanoid" id="T1HK98"/>
<dbReference type="PANTHER" id="PTHR44229">
    <property type="entry name" value="15-HYDROXYPROSTAGLANDIN DEHYDROGENASE [NAD(+)]"/>
    <property type="match status" value="1"/>
</dbReference>
<dbReference type="EMBL" id="ACPB03022183">
    <property type="status" value="NOT_ANNOTATED_CDS"/>
    <property type="molecule type" value="Genomic_DNA"/>
</dbReference>
<evidence type="ECO:0000256" key="21">
    <source>
        <dbReference type="ARBA" id="ARBA00049188"/>
    </source>
</evidence>
<reference evidence="23" key="1">
    <citation type="submission" date="2015-05" db="UniProtKB">
        <authorList>
            <consortium name="EnsemblMetazoa"/>
        </authorList>
    </citation>
    <scope>IDENTIFICATION</scope>
</reference>
<evidence type="ECO:0000313" key="24">
    <source>
        <dbReference type="Proteomes" id="UP000015103"/>
    </source>
</evidence>
<evidence type="ECO:0000256" key="19">
    <source>
        <dbReference type="ARBA" id="ARBA00048921"/>
    </source>
</evidence>
<dbReference type="EC" id="1.1.1.141" evidence="3"/>
<evidence type="ECO:0000256" key="13">
    <source>
        <dbReference type="ARBA" id="ARBA00048144"/>
    </source>
</evidence>
<evidence type="ECO:0000256" key="18">
    <source>
        <dbReference type="ARBA" id="ARBA00048739"/>
    </source>
</evidence>
<evidence type="ECO:0000256" key="12">
    <source>
        <dbReference type="ARBA" id="ARBA00048140"/>
    </source>
</evidence>
<evidence type="ECO:0000256" key="9">
    <source>
        <dbReference type="ARBA" id="ARBA00047325"/>
    </source>
</evidence>
<evidence type="ECO:0000256" key="16">
    <source>
        <dbReference type="ARBA" id="ARBA00048535"/>
    </source>
</evidence>
<evidence type="ECO:0000256" key="14">
    <source>
        <dbReference type="ARBA" id="ARBA00048170"/>
    </source>
</evidence>
<dbReference type="GO" id="GO:0005737">
    <property type="term" value="C:cytoplasm"/>
    <property type="evidence" value="ECO:0007669"/>
    <property type="project" value="TreeGrafter"/>
</dbReference>
<dbReference type="Proteomes" id="UP000015103">
    <property type="component" value="Unassembled WGS sequence"/>
</dbReference>
<dbReference type="Pfam" id="PF00106">
    <property type="entry name" value="adh_short"/>
    <property type="match status" value="1"/>
</dbReference>
<comment type="catalytic activity">
    <reaction evidence="9">
        <text>prostaglandin E1 + NAD(+) = 15-oxoprostaglandin E1 + NADH + H(+)</text>
        <dbReference type="Rhea" id="RHEA:16477"/>
        <dbReference type="ChEBI" id="CHEBI:15378"/>
        <dbReference type="ChEBI" id="CHEBI:57397"/>
        <dbReference type="ChEBI" id="CHEBI:57401"/>
        <dbReference type="ChEBI" id="CHEBI:57540"/>
        <dbReference type="ChEBI" id="CHEBI:57945"/>
    </reaction>
    <physiologicalReaction direction="left-to-right" evidence="9">
        <dbReference type="Rhea" id="RHEA:16478"/>
    </physiologicalReaction>
</comment>
<dbReference type="InterPro" id="IPR002347">
    <property type="entry name" value="SDR_fam"/>
</dbReference>
<dbReference type="Gene3D" id="3.40.50.720">
    <property type="entry name" value="NAD(P)-binding Rossmann-like Domain"/>
    <property type="match status" value="1"/>
</dbReference>
<comment type="catalytic activity">
    <reaction evidence="15">
        <text>resolvin D2 + NAD(+) = 7-oxoresolvin D2 + NADH + H(+)</text>
        <dbReference type="Rhea" id="RHEA:53584"/>
        <dbReference type="ChEBI" id="CHEBI:15378"/>
        <dbReference type="ChEBI" id="CHEBI:57540"/>
        <dbReference type="ChEBI" id="CHEBI:57945"/>
        <dbReference type="ChEBI" id="CHEBI:133367"/>
        <dbReference type="ChEBI" id="CHEBI:137497"/>
    </reaction>
    <physiologicalReaction direction="left-to-right" evidence="15">
        <dbReference type="Rhea" id="RHEA:53585"/>
    </physiologicalReaction>
</comment>
<evidence type="ECO:0000256" key="10">
    <source>
        <dbReference type="ARBA" id="ARBA00047672"/>
    </source>
</evidence>
<dbReference type="RefSeq" id="XP_073987041.1">
    <property type="nucleotide sequence ID" value="XM_074130940.1"/>
</dbReference>
<dbReference type="GO" id="GO:0047034">
    <property type="term" value="F:15-hydroxyicosatetraenoate dehydrogenase activity"/>
    <property type="evidence" value="ECO:0007669"/>
    <property type="project" value="UniProtKB-EC"/>
</dbReference>
<evidence type="ECO:0000256" key="22">
    <source>
        <dbReference type="RuleBase" id="RU000363"/>
    </source>
</evidence>
<comment type="catalytic activity">
    <reaction evidence="17">
        <text>prostaglandin A1 + NAD(+) = 15-oxo-prostaglandin A1 + NADH + H(+)</text>
        <dbReference type="Rhea" id="RHEA:41263"/>
        <dbReference type="ChEBI" id="CHEBI:15378"/>
        <dbReference type="ChEBI" id="CHEBI:57398"/>
        <dbReference type="ChEBI" id="CHEBI:57540"/>
        <dbReference type="ChEBI" id="CHEBI:57945"/>
        <dbReference type="ChEBI" id="CHEBI:85072"/>
    </reaction>
    <physiologicalReaction direction="left-to-right" evidence="17">
        <dbReference type="Rhea" id="RHEA:41264"/>
    </physiologicalReaction>
</comment>
<comment type="catalytic activity">
    <reaction evidence="19">
        <text>resolvin D2 + NAD(+) = 16-oxoresolvin D2 + NADH + H(+)</text>
        <dbReference type="Rhea" id="RHEA:53588"/>
        <dbReference type="ChEBI" id="CHEBI:15378"/>
        <dbReference type="ChEBI" id="CHEBI:57540"/>
        <dbReference type="ChEBI" id="CHEBI:57945"/>
        <dbReference type="ChEBI" id="CHEBI:133367"/>
        <dbReference type="ChEBI" id="CHEBI:137498"/>
    </reaction>
    <physiologicalReaction direction="left-to-right" evidence="19">
        <dbReference type="Rhea" id="RHEA:53589"/>
    </physiologicalReaction>
</comment>
<sequence>MLNSKFASRIRTFLSVKKCLFKDKLNKNYCSPCQEKYIDLCGKLVAITGGAGDIGVATAKELLKKHVKHVILAGKDDCEGEEIVEKINAFHGEGSCSYYHVDVSSCHDFDDFFNAMECKGGIDILINNAGIMRDREWTYEVDVNYTGVVRGCLNAMRHMGSPKRDEGGVVVNVAGAIGLDTLPYAPIFTATKAAIIALHRSLSDDFHFEESRIRFVCICPGKTKTRGLQEVNEQMLTPDWGMKAEESLKKLEDQEANHVAEGIVYGIEFGEPGVVFLIENKELKKVKLPRRHSISKHVASCVTNFLRSAEY</sequence>
<evidence type="ECO:0000256" key="7">
    <source>
        <dbReference type="ARBA" id="ARBA00042026"/>
    </source>
</evidence>
<dbReference type="GO" id="GO:0016404">
    <property type="term" value="F:15-hydroxyprostaglandin dehydrogenase (NAD+) activity"/>
    <property type="evidence" value="ECO:0007669"/>
    <property type="project" value="UniProtKB-EC"/>
</dbReference>
<comment type="catalytic activity">
    <reaction evidence="21">
        <text>resolvin E1 + NAD(+) = 18-oxo-resolvin E1 + NADH + H(+)</text>
        <dbReference type="Rhea" id="RHEA:49244"/>
        <dbReference type="ChEBI" id="CHEBI:15378"/>
        <dbReference type="ChEBI" id="CHEBI:57540"/>
        <dbReference type="ChEBI" id="CHEBI:57945"/>
        <dbReference type="ChEBI" id="CHEBI:91000"/>
        <dbReference type="ChEBI" id="CHEBI:91001"/>
    </reaction>
    <physiologicalReaction direction="left-to-right" evidence="21">
        <dbReference type="Rhea" id="RHEA:49245"/>
    </physiologicalReaction>
</comment>
<comment type="catalytic activity">
    <reaction evidence="10">
        <text>resolvin D1 + NAD(+) = 8-oxoresolvin D1 + NADH + H(+)</text>
        <dbReference type="Rhea" id="RHEA:50124"/>
        <dbReference type="ChEBI" id="CHEBI:15378"/>
        <dbReference type="ChEBI" id="CHEBI:57540"/>
        <dbReference type="ChEBI" id="CHEBI:57945"/>
        <dbReference type="ChEBI" id="CHEBI:132079"/>
        <dbReference type="ChEBI" id="CHEBI:132080"/>
    </reaction>
    <physiologicalReaction direction="left-to-right" evidence="10">
        <dbReference type="Rhea" id="RHEA:50125"/>
    </physiologicalReaction>
</comment>
<accession>T1HK98</accession>
<comment type="function">
    <text evidence="8">Catalyzes the NAD-dependent dehydrogenation (oxidation) of a broad array of hydroxylated polyunsaturated fatty acids (mainly eicosanoids and docosanoids, including prostaglandins, lipoxins and resolvins), yielding their corresponding keto (oxo) metabolites. Decreases the levels of the pro-proliferative prostaglandins such as prostaglandin E2 (whose activity is increased in cancer because of an increase in the expression of cyclooxygenase 2) and generates oxo-fatty acid products that can profoundly influence cell function by abrogating pro-inflammatory cytokine expression. Converts resolvins E1, D1 and D2 to their oxo products, which represents a mode of resolvin inactivation. Resolvin E1 plays important roles during the resolution phase of acute inflammation, while resolvins D1 and D2 have a unique role in obesity-induced adipose inflammation.</text>
</comment>
<comment type="catalytic activity">
    <reaction evidence="16">
        <text>lipoxin A4 + NAD(+) = 15-oxo-(5S,6R)-dihydroxy-(7E,9E,11Z,13E)-eicosatetraenoate + NADH + H(+)</text>
        <dbReference type="Rhea" id="RHEA:41572"/>
        <dbReference type="ChEBI" id="CHEBI:15378"/>
        <dbReference type="ChEBI" id="CHEBI:57540"/>
        <dbReference type="ChEBI" id="CHEBI:57945"/>
        <dbReference type="ChEBI" id="CHEBI:67026"/>
        <dbReference type="ChEBI" id="CHEBI:78311"/>
    </reaction>
    <physiologicalReaction direction="left-to-right" evidence="16">
        <dbReference type="Rhea" id="RHEA:41573"/>
    </physiologicalReaction>
</comment>
<dbReference type="InterPro" id="IPR036291">
    <property type="entry name" value="NAD(P)-bd_dom_sf"/>
</dbReference>
<dbReference type="PRINTS" id="PR00081">
    <property type="entry name" value="GDHRDH"/>
</dbReference>
<protein>
    <recommendedName>
        <fullName evidence="5">15-hydroxyprostaglandin dehydrogenase [NAD(+)]</fullName>
        <ecNumber evidence="3">1.1.1.141</ecNumber>
        <ecNumber evidence="4">1.1.1.232</ecNumber>
    </recommendedName>
    <alternativeName>
        <fullName evidence="7">Eicosanoid/docosanoid dehydrogenase [NAD(+)]</fullName>
    </alternativeName>
    <alternativeName>
        <fullName evidence="6">Prostaglandin dehydrogenase 1</fullName>
    </alternativeName>
</protein>
<evidence type="ECO:0000256" key="20">
    <source>
        <dbReference type="ARBA" id="ARBA00049151"/>
    </source>
</evidence>
<dbReference type="VEuPathDB" id="VectorBase:RPRC004471"/>
<dbReference type="HOGENOM" id="CLU_010194_2_16_1"/>
<evidence type="ECO:0000256" key="1">
    <source>
        <dbReference type="ARBA" id="ARBA00006484"/>
    </source>
</evidence>
<dbReference type="EC" id="1.1.1.232" evidence="4"/>
<evidence type="ECO:0000256" key="8">
    <source>
        <dbReference type="ARBA" id="ARBA00045705"/>
    </source>
</evidence>
<dbReference type="AlphaFoldDB" id="T1HK98"/>
<evidence type="ECO:0000256" key="5">
    <source>
        <dbReference type="ARBA" id="ARBA00040276"/>
    </source>
</evidence>
<comment type="catalytic activity">
    <reaction evidence="12">
        <text>15-oxo-(5S,6R)-dihydroxy-(7E,9E,11Z)-eicosatrienoate + NADH + H(+) = (5S,6R,15S)-trihydroxy-(7E,9E,11Z)-eicosatrienoate + NAD(+)</text>
        <dbReference type="Rhea" id="RHEA:41596"/>
        <dbReference type="ChEBI" id="CHEBI:15378"/>
        <dbReference type="ChEBI" id="CHEBI:57540"/>
        <dbReference type="ChEBI" id="CHEBI:57945"/>
        <dbReference type="ChEBI" id="CHEBI:78325"/>
        <dbReference type="ChEBI" id="CHEBI:78329"/>
    </reaction>
    <physiologicalReaction direction="left-to-right" evidence="12">
        <dbReference type="Rhea" id="RHEA:41597"/>
    </physiologicalReaction>
</comment>
<keyword evidence="24" id="KW-1185">Reference proteome</keyword>
<name>T1HK98_RHOPR</name>
<proteinExistence type="inferred from homology"/>
<evidence type="ECO:0000256" key="2">
    <source>
        <dbReference type="ARBA" id="ARBA00023002"/>
    </source>
</evidence>
<dbReference type="EnsemblMetazoa" id="RPRC004471-RA">
    <property type="protein sequence ID" value="RPRC004471-PA"/>
    <property type="gene ID" value="RPRC004471"/>
</dbReference>
<evidence type="ECO:0000313" key="23">
    <source>
        <dbReference type="EnsemblMetazoa" id="RPRC004471-PA"/>
    </source>
</evidence>
<dbReference type="eggNOG" id="KOG4169">
    <property type="taxonomic scope" value="Eukaryota"/>
</dbReference>
<evidence type="ECO:0000256" key="11">
    <source>
        <dbReference type="ARBA" id="ARBA00048008"/>
    </source>
</evidence>
<comment type="catalytic activity">
    <reaction evidence="20">
        <text>(15S)-hydroxy-(5Z,8Z,11Z,13E)-eicosatetraenoate + NAD(+) = 15-oxo-(5Z,8Z,11Z,13E)-eicosatetraenoate + NADH + H(+)</text>
        <dbReference type="Rhea" id="RHEA:23260"/>
        <dbReference type="ChEBI" id="CHEBI:15378"/>
        <dbReference type="ChEBI" id="CHEBI:57409"/>
        <dbReference type="ChEBI" id="CHEBI:57410"/>
        <dbReference type="ChEBI" id="CHEBI:57540"/>
        <dbReference type="ChEBI" id="CHEBI:57945"/>
        <dbReference type="EC" id="1.1.1.232"/>
    </reaction>
    <physiologicalReaction direction="left-to-right" evidence="20">
        <dbReference type="Rhea" id="RHEA:23261"/>
    </physiologicalReaction>
</comment>
<comment type="catalytic activity">
    <reaction evidence="14">
        <text>resolvin D1 + NAD(+) = 17-oxoresolvin D1 + NADH + H(+)</text>
        <dbReference type="Rhea" id="RHEA:50128"/>
        <dbReference type="ChEBI" id="CHEBI:15378"/>
        <dbReference type="ChEBI" id="CHEBI:57540"/>
        <dbReference type="ChEBI" id="CHEBI:57945"/>
        <dbReference type="ChEBI" id="CHEBI:132079"/>
        <dbReference type="ChEBI" id="CHEBI:132081"/>
    </reaction>
    <physiologicalReaction direction="left-to-right" evidence="14">
        <dbReference type="Rhea" id="RHEA:50129"/>
    </physiologicalReaction>
</comment>
<comment type="similarity">
    <text evidence="1 22">Belongs to the short-chain dehydrogenases/reductases (SDR) family.</text>
</comment>
<dbReference type="PANTHER" id="PTHR44229:SF4">
    <property type="entry name" value="15-HYDROXYPROSTAGLANDIN DEHYDROGENASE [NAD(+)]"/>
    <property type="match status" value="1"/>
</dbReference>
<dbReference type="GeneID" id="141455681"/>
<dbReference type="OMA" id="FNAMECK"/>
<evidence type="ECO:0000256" key="4">
    <source>
        <dbReference type="ARBA" id="ARBA00039060"/>
    </source>
</evidence>
<comment type="catalytic activity">
    <reaction evidence="13">
        <text>(11R)-hydroxy-(5Z,8Z,12E,14Z)-eicosatetraenoate + NAD(+) = 11-oxo-(5Z,8Z,12E,14Z)-eicosatetraenoate + NADH + H(+)</text>
        <dbReference type="Rhea" id="RHEA:48640"/>
        <dbReference type="ChEBI" id="CHEBI:15378"/>
        <dbReference type="ChEBI" id="CHEBI:57540"/>
        <dbReference type="ChEBI" id="CHEBI:57945"/>
        <dbReference type="ChEBI" id="CHEBI:78836"/>
        <dbReference type="ChEBI" id="CHEBI:90697"/>
    </reaction>
    <physiologicalReaction direction="left-to-right" evidence="13">
        <dbReference type="Rhea" id="RHEA:48641"/>
    </physiologicalReaction>
</comment>
<evidence type="ECO:0000256" key="3">
    <source>
        <dbReference type="ARBA" id="ARBA00038968"/>
    </source>
</evidence>
<dbReference type="STRING" id="13249.T1HK98"/>